<dbReference type="OrthoDB" id="15189at2759"/>
<evidence type="ECO:0000256" key="5">
    <source>
        <dbReference type="RuleBase" id="RU000454"/>
    </source>
</evidence>
<evidence type="ECO:0000256" key="4">
    <source>
        <dbReference type="PIRSR" id="PIRSR601461-2"/>
    </source>
</evidence>
<dbReference type="InterPro" id="IPR001461">
    <property type="entry name" value="Aspartic_peptidase_A1"/>
</dbReference>
<dbReference type="InterPro" id="IPR001969">
    <property type="entry name" value="Aspartic_peptidase_AS"/>
</dbReference>
<protein>
    <submittedName>
        <fullName evidence="7">Acid protease</fullName>
    </submittedName>
</protein>
<dbReference type="PROSITE" id="PS51767">
    <property type="entry name" value="PEPTIDASE_A1"/>
    <property type="match status" value="1"/>
</dbReference>
<feature type="active site" evidence="3">
    <location>
        <position position="267"/>
    </location>
</feature>
<dbReference type="EMBL" id="MU004246">
    <property type="protein sequence ID" value="KAF2663228.1"/>
    <property type="molecule type" value="Genomic_DNA"/>
</dbReference>
<gene>
    <name evidence="7" type="ORF">BT63DRAFT_407830</name>
</gene>
<dbReference type="SUPFAM" id="SSF50630">
    <property type="entry name" value="Acid proteases"/>
    <property type="match status" value="1"/>
</dbReference>
<dbReference type="PRINTS" id="PR00792">
    <property type="entry name" value="PEPSIN"/>
</dbReference>
<dbReference type="Proteomes" id="UP000799302">
    <property type="component" value="Unassembled WGS sequence"/>
</dbReference>
<sequence>MRAARNPRLTKRQEQSLASALQGQEYLTEIKFEGTPLQLIVDTGSSDTWLIESSFQCTDANSQAVSQATCNFGPTYPGTFSAEEEIPNVNFNIGYGDGEFVTGVFGKADIEIAGITVPQQTAALGTSAYWNGDGISSGLLGLAYPGLTSEYQGSDPNQDGTTRITYDPIFTNMYKQGLSSAMFSMAIERGTGGGYIAFGGLPPVNVTGDWATVPIQQMTSSSTASDDSDDTDDSNAAQTDYQFYTLTPDSFEYGNAKHTVKDQYIVDSGTTLVYASTATTKAINALFKPAATVSNGYYSVSCSATAPNIAVVLGGQAFSISVKDLIVSDGAGGCISGVQDGGSGPYILGDVFMSNVVVAFDVGAAEMRFAAHNY</sequence>
<feature type="disulfide bond" evidence="4">
    <location>
        <begin position="302"/>
        <end position="334"/>
    </location>
</feature>
<feature type="domain" description="Peptidase A1" evidence="6">
    <location>
        <begin position="26"/>
        <end position="370"/>
    </location>
</feature>
<dbReference type="PANTHER" id="PTHR47966:SF47">
    <property type="entry name" value="ENDOPEPTIDASE, PUTATIVE (AFU_ORTHOLOGUE AFUA_3G01220)-RELATED"/>
    <property type="match status" value="1"/>
</dbReference>
<dbReference type="InterPro" id="IPR033121">
    <property type="entry name" value="PEPTIDASE_A1"/>
</dbReference>
<comment type="similarity">
    <text evidence="1 5">Belongs to the peptidase A1 family.</text>
</comment>
<dbReference type="InterPro" id="IPR034164">
    <property type="entry name" value="Pepsin-like_dom"/>
</dbReference>
<dbReference type="PANTHER" id="PTHR47966">
    <property type="entry name" value="BETA-SITE APP-CLEAVING ENZYME, ISOFORM A-RELATED"/>
    <property type="match status" value="1"/>
</dbReference>
<organism evidence="7 8">
    <name type="scientific">Microthyrium microscopicum</name>
    <dbReference type="NCBI Taxonomy" id="703497"/>
    <lineage>
        <taxon>Eukaryota</taxon>
        <taxon>Fungi</taxon>
        <taxon>Dikarya</taxon>
        <taxon>Ascomycota</taxon>
        <taxon>Pezizomycotina</taxon>
        <taxon>Dothideomycetes</taxon>
        <taxon>Dothideomycetes incertae sedis</taxon>
        <taxon>Microthyriales</taxon>
        <taxon>Microthyriaceae</taxon>
        <taxon>Microthyrium</taxon>
    </lineage>
</organism>
<evidence type="ECO:0000259" key="6">
    <source>
        <dbReference type="PROSITE" id="PS51767"/>
    </source>
</evidence>
<dbReference type="Gene3D" id="2.40.70.10">
    <property type="entry name" value="Acid Proteases"/>
    <property type="match status" value="2"/>
</dbReference>
<dbReference type="PROSITE" id="PS00141">
    <property type="entry name" value="ASP_PROTEASE"/>
    <property type="match status" value="1"/>
</dbReference>
<keyword evidence="5" id="KW-0378">Hydrolase</keyword>
<dbReference type="GO" id="GO:0000324">
    <property type="term" value="C:fungal-type vacuole"/>
    <property type="evidence" value="ECO:0007669"/>
    <property type="project" value="TreeGrafter"/>
</dbReference>
<evidence type="ECO:0000256" key="3">
    <source>
        <dbReference type="PIRSR" id="PIRSR601461-1"/>
    </source>
</evidence>
<dbReference type="CDD" id="cd05471">
    <property type="entry name" value="pepsin_like"/>
    <property type="match status" value="1"/>
</dbReference>
<dbReference type="GO" id="GO:0004190">
    <property type="term" value="F:aspartic-type endopeptidase activity"/>
    <property type="evidence" value="ECO:0007669"/>
    <property type="project" value="UniProtKB-KW"/>
</dbReference>
<dbReference type="InterPro" id="IPR021109">
    <property type="entry name" value="Peptidase_aspartic_dom_sf"/>
</dbReference>
<feature type="active site" evidence="3">
    <location>
        <position position="42"/>
    </location>
</feature>
<keyword evidence="5 7" id="KW-0645">Protease</keyword>
<evidence type="ECO:0000313" key="8">
    <source>
        <dbReference type="Proteomes" id="UP000799302"/>
    </source>
</evidence>
<reference evidence="7" key="1">
    <citation type="journal article" date="2020" name="Stud. Mycol.">
        <title>101 Dothideomycetes genomes: a test case for predicting lifestyles and emergence of pathogens.</title>
        <authorList>
            <person name="Haridas S."/>
            <person name="Albert R."/>
            <person name="Binder M."/>
            <person name="Bloem J."/>
            <person name="Labutti K."/>
            <person name="Salamov A."/>
            <person name="Andreopoulos B."/>
            <person name="Baker S."/>
            <person name="Barry K."/>
            <person name="Bills G."/>
            <person name="Bluhm B."/>
            <person name="Cannon C."/>
            <person name="Castanera R."/>
            <person name="Culley D."/>
            <person name="Daum C."/>
            <person name="Ezra D."/>
            <person name="Gonzalez J."/>
            <person name="Henrissat B."/>
            <person name="Kuo A."/>
            <person name="Liang C."/>
            <person name="Lipzen A."/>
            <person name="Lutzoni F."/>
            <person name="Magnuson J."/>
            <person name="Mondo S."/>
            <person name="Nolan M."/>
            <person name="Ohm R."/>
            <person name="Pangilinan J."/>
            <person name="Park H.-J."/>
            <person name="Ramirez L."/>
            <person name="Alfaro M."/>
            <person name="Sun H."/>
            <person name="Tritt A."/>
            <person name="Yoshinaga Y."/>
            <person name="Zwiers L.-H."/>
            <person name="Turgeon B."/>
            <person name="Goodwin S."/>
            <person name="Spatafora J."/>
            <person name="Crous P."/>
            <person name="Grigoriev I."/>
        </authorList>
    </citation>
    <scope>NUCLEOTIDE SEQUENCE</scope>
    <source>
        <strain evidence="7">CBS 115976</strain>
    </source>
</reference>
<name>A0A6A6TWJ0_9PEZI</name>
<dbReference type="GO" id="GO:0006508">
    <property type="term" value="P:proteolysis"/>
    <property type="evidence" value="ECO:0007669"/>
    <property type="project" value="UniProtKB-KW"/>
</dbReference>
<accession>A0A6A6TWJ0</accession>
<keyword evidence="4" id="KW-1015">Disulfide bond</keyword>
<evidence type="ECO:0000256" key="2">
    <source>
        <dbReference type="ARBA" id="ARBA00022750"/>
    </source>
</evidence>
<keyword evidence="8" id="KW-1185">Reference proteome</keyword>
<dbReference type="Pfam" id="PF00026">
    <property type="entry name" value="Asp"/>
    <property type="match status" value="1"/>
</dbReference>
<evidence type="ECO:0000256" key="1">
    <source>
        <dbReference type="ARBA" id="ARBA00007447"/>
    </source>
</evidence>
<keyword evidence="2 5" id="KW-0064">Aspartyl protease</keyword>
<proteinExistence type="inferred from homology"/>
<evidence type="ECO:0000313" key="7">
    <source>
        <dbReference type="EMBL" id="KAF2663228.1"/>
    </source>
</evidence>
<dbReference type="AlphaFoldDB" id="A0A6A6TWJ0"/>